<proteinExistence type="predicted"/>
<comment type="caution">
    <text evidence="1">The sequence shown here is derived from an EMBL/GenBank/DDBJ whole genome shotgun (WGS) entry which is preliminary data.</text>
</comment>
<evidence type="ECO:0000313" key="2">
    <source>
        <dbReference type="Proteomes" id="UP000294752"/>
    </source>
</evidence>
<sequence>MIKALIIGFLLSVGIFCHGQVAIPMETNFPEGIYLTKEDFLKKVPNNNDELVMKTIAMKPKIINDSIPDHCLFYYKDSDKKVKKIFAISHKGDLYFQALSVLTNCNKKDKTETTHALRSFCRVLIGGSNYLYAELDLANSWKQGLGYGLGGAAGGVIAANAIKGKGLVWDFKKEQFNIFRHCKDYNEFMTDVYPDGVQQCQDKQPDMDQVRATMELIK</sequence>
<reference evidence="1 2" key="1">
    <citation type="submission" date="2019-03" db="EMBL/GenBank/DDBJ databases">
        <title>Genomic Encyclopedia of Type Strains, Phase III (KMG-III): the genomes of soil and plant-associated and newly described type strains.</title>
        <authorList>
            <person name="Whitman W."/>
        </authorList>
    </citation>
    <scope>NUCLEOTIDE SEQUENCE [LARGE SCALE GENOMIC DNA]</scope>
    <source>
        <strain evidence="1 2">CGMCC 1.12801</strain>
    </source>
</reference>
<dbReference type="OrthoDB" id="707246at2"/>
<accession>A0A4R7CZS0</accession>
<protein>
    <submittedName>
        <fullName evidence="1">Uncharacterized protein</fullName>
    </submittedName>
</protein>
<evidence type="ECO:0000313" key="1">
    <source>
        <dbReference type="EMBL" id="TDS13900.1"/>
    </source>
</evidence>
<dbReference type="EMBL" id="SNZV01000004">
    <property type="protein sequence ID" value="TDS13900.1"/>
    <property type="molecule type" value="Genomic_DNA"/>
</dbReference>
<dbReference type="AlphaFoldDB" id="A0A4R7CZS0"/>
<organism evidence="1 2">
    <name type="scientific">Sphingobacterium paludis</name>
    <dbReference type="NCBI Taxonomy" id="1476465"/>
    <lineage>
        <taxon>Bacteria</taxon>
        <taxon>Pseudomonadati</taxon>
        <taxon>Bacteroidota</taxon>
        <taxon>Sphingobacteriia</taxon>
        <taxon>Sphingobacteriales</taxon>
        <taxon>Sphingobacteriaceae</taxon>
        <taxon>Sphingobacterium</taxon>
    </lineage>
</organism>
<gene>
    <name evidence="1" type="ORF">B0I21_104226</name>
</gene>
<keyword evidence="2" id="KW-1185">Reference proteome</keyword>
<dbReference type="RefSeq" id="WP_133640199.1">
    <property type="nucleotide sequence ID" value="NZ_SNZV01000004.1"/>
</dbReference>
<name>A0A4R7CZS0_9SPHI</name>
<dbReference type="Proteomes" id="UP000294752">
    <property type="component" value="Unassembled WGS sequence"/>
</dbReference>